<reference evidence="1" key="1">
    <citation type="journal article" date="2020" name="Fungal Divers.">
        <title>Resolving the Mortierellaceae phylogeny through synthesis of multi-gene phylogenetics and phylogenomics.</title>
        <authorList>
            <person name="Vandepol N."/>
            <person name="Liber J."/>
            <person name="Desiro A."/>
            <person name="Na H."/>
            <person name="Kennedy M."/>
            <person name="Barry K."/>
            <person name="Grigoriev I.V."/>
            <person name="Miller A.N."/>
            <person name="O'Donnell K."/>
            <person name="Stajich J.E."/>
            <person name="Bonito G."/>
        </authorList>
    </citation>
    <scope>NUCLEOTIDE SEQUENCE</scope>
    <source>
        <strain evidence="1">BC1065</strain>
    </source>
</reference>
<evidence type="ECO:0000313" key="2">
    <source>
        <dbReference type="Proteomes" id="UP000807716"/>
    </source>
</evidence>
<dbReference type="SUPFAM" id="SSF52047">
    <property type="entry name" value="RNI-like"/>
    <property type="match status" value="1"/>
</dbReference>
<organism evidence="1 2">
    <name type="scientific">Actinomortierella ambigua</name>
    <dbReference type="NCBI Taxonomy" id="1343610"/>
    <lineage>
        <taxon>Eukaryota</taxon>
        <taxon>Fungi</taxon>
        <taxon>Fungi incertae sedis</taxon>
        <taxon>Mucoromycota</taxon>
        <taxon>Mortierellomycotina</taxon>
        <taxon>Mortierellomycetes</taxon>
        <taxon>Mortierellales</taxon>
        <taxon>Mortierellaceae</taxon>
        <taxon>Actinomortierella</taxon>
    </lineage>
</organism>
<dbReference type="InterPro" id="IPR032675">
    <property type="entry name" value="LRR_dom_sf"/>
</dbReference>
<dbReference type="OrthoDB" id="2339315at2759"/>
<accession>A0A9P6U740</accession>
<keyword evidence="2" id="KW-1185">Reference proteome</keyword>
<dbReference type="EMBL" id="JAAAJB010000162">
    <property type="protein sequence ID" value="KAG0263401.1"/>
    <property type="molecule type" value="Genomic_DNA"/>
</dbReference>
<evidence type="ECO:0000313" key="1">
    <source>
        <dbReference type="EMBL" id="KAG0263401.1"/>
    </source>
</evidence>
<dbReference type="Proteomes" id="UP000807716">
    <property type="component" value="Unassembled WGS sequence"/>
</dbReference>
<name>A0A9P6U740_9FUNG</name>
<proteinExistence type="predicted"/>
<protein>
    <submittedName>
        <fullName evidence="1">Uncharacterized protein</fullName>
    </submittedName>
</protein>
<gene>
    <name evidence="1" type="ORF">DFQ27_001794</name>
</gene>
<comment type="caution">
    <text evidence="1">The sequence shown here is derived from an EMBL/GenBank/DDBJ whole genome shotgun (WGS) entry which is preliminary data.</text>
</comment>
<dbReference type="AlphaFoldDB" id="A0A9P6U740"/>
<sequence>MDAVSVLASFPHLQELDLLASLCLAPALKATRTLTNDSTQTQAQRLKLAFSGVIGATGLAPLLLRCPNLTHLDFGGVRALDIPTLQVLVSRNLLYWLTSLTIGRYAYDGTAQLILQALGRTQRLRRLCLGNPTEPTLEVLSKHHGQHLEQLTLVDFNCAAVSPMVVLATCTALKTFVITSMQGMPLDVRKVVDQPWACTQLESLKMPLSLELRSNQALLAQEGRRRAAKVDNISDNDARMLSEWREAEMALMERLGTLTQLRELRLMARKKSRLTSGDSMSWRLTTGLDRLQDLDRLEVLDLGLRPYVQTMREFQWMKEHWTSLKRLVIYRFDNAQRRAWFRHEWPEVKVVELCRKRRSR</sequence>
<dbReference type="Gene3D" id="3.80.10.10">
    <property type="entry name" value="Ribonuclease Inhibitor"/>
    <property type="match status" value="1"/>
</dbReference>